<dbReference type="EMBL" id="CP129675">
    <property type="protein sequence ID" value="XDS46457.1"/>
    <property type="molecule type" value="Genomic_DNA"/>
</dbReference>
<reference evidence="2" key="1">
    <citation type="submission" date="2023-07" db="EMBL/GenBank/DDBJ databases">
        <title>Bifidobacterium aquikefiriaerophilum sp. nov. and Bifidobacterium eccum sp. nov., isolated from water kefir.</title>
        <authorList>
            <person name="Breselge S."/>
            <person name="Bellassi P."/>
            <person name="Barcenilla C."/>
            <person name="Alvarez-Ordonez A."/>
            <person name="Morelli L."/>
            <person name="Cotter P.D."/>
        </authorList>
    </citation>
    <scope>NUCLEOTIDE SEQUENCE</scope>
    <source>
        <strain evidence="4">WK012_4_13</strain>
        <strain evidence="3">WK013_4_14</strain>
        <strain evidence="2">WK048_4_13</strain>
    </source>
</reference>
<dbReference type="EMBL" id="CP129682">
    <property type="protein sequence ID" value="XDS48762.1"/>
    <property type="molecule type" value="Genomic_DNA"/>
</dbReference>
<evidence type="ECO:0000259" key="1">
    <source>
        <dbReference type="Pfam" id="PF00248"/>
    </source>
</evidence>
<dbReference type="Gene3D" id="3.20.20.100">
    <property type="entry name" value="NADP-dependent oxidoreductase domain"/>
    <property type="match status" value="1"/>
</dbReference>
<evidence type="ECO:0000313" key="4">
    <source>
        <dbReference type="EMBL" id="XDS49989.1"/>
    </source>
</evidence>
<evidence type="ECO:0000313" key="2">
    <source>
        <dbReference type="EMBL" id="XDS46457.1"/>
    </source>
</evidence>
<dbReference type="AlphaFoldDB" id="A0AB39UBW5"/>
<feature type="domain" description="NADP-dependent oxidoreductase" evidence="1">
    <location>
        <begin position="2"/>
        <end position="200"/>
    </location>
</feature>
<proteinExistence type="predicted"/>
<dbReference type="InterPro" id="IPR023210">
    <property type="entry name" value="NADP_OxRdtase_dom"/>
</dbReference>
<protein>
    <submittedName>
        <fullName evidence="2">Aldo/keto reductase</fullName>
    </submittedName>
</protein>
<sequence length="215" mass="23537">MRRLHTDHIDVYQMHHVDRLTPWDEIWQAMEQLVQEGKIIYVGSSNFAGWDIATAQAKADNRHLLGLISEQAHYNLSSRGVELELISALEYYGLGLIPWSPLGGGLLAGSLQKNKGSSRRDGAGIGGLPQEAEQLQSSLTRYEKLCADIGESAANVAIAWLLSRSVVSSVLVGSRTSSQLVSSLHALDIKLTEETLQELNFIWPGPGSAPEAYAW</sequence>
<dbReference type="PANTHER" id="PTHR43364">
    <property type="entry name" value="NADH-SPECIFIC METHYLGLYOXAL REDUCTASE-RELATED"/>
    <property type="match status" value="1"/>
</dbReference>
<dbReference type="InterPro" id="IPR050523">
    <property type="entry name" value="AKR_Detox_Biosynth"/>
</dbReference>
<organism evidence="2">
    <name type="scientific">Bifidobacterium fermentum</name>
    <dbReference type="NCBI Taxonomy" id="3059035"/>
    <lineage>
        <taxon>Bacteria</taxon>
        <taxon>Bacillati</taxon>
        <taxon>Actinomycetota</taxon>
        <taxon>Actinomycetes</taxon>
        <taxon>Bifidobacteriales</taxon>
        <taxon>Bifidobacteriaceae</taxon>
        <taxon>Bifidobacterium</taxon>
    </lineage>
</organism>
<dbReference type="RefSeq" id="WP_369340961.1">
    <property type="nucleotide sequence ID" value="NZ_CP129682.1"/>
</dbReference>
<accession>A0AB39UBW5</accession>
<dbReference type="EMBL" id="CP129683">
    <property type="protein sequence ID" value="XDS49989.1"/>
    <property type="molecule type" value="Genomic_DNA"/>
</dbReference>
<dbReference type="KEGG" id="bfk:QN062_06145"/>
<gene>
    <name evidence="4" type="ORF">QN062_06145</name>
    <name evidence="3" type="ORF">QN216_00340</name>
    <name evidence="2" type="ORF">QN217_10105</name>
</gene>
<dbReference type="SUPFAM" id="SSF51430">
    <property type="entry name" value="NAD(P)-linked oxidoreductase"/>
    <property type="match status" value="1"/>
</dbReference>
<dbReference type="PANTHER" id="PTHR43364:SF5">
    <property type="entry name" value="REDUCTASE"/>
    <property type="match status" value="1"/>
</dbReference>
<dbReference type="InterPro" id="IPR036812">
    <property type="entry name" value="NAD(P)_OxRdtase_dom_sf"/>
</dbReference>
<dbReference type="GO" id="GO:0005829">
    <property type="term" value="C:cytosol"/>
    <property type="evidence" value="ECO:0007669"/>
    <property type="project" value="TreeGrafter"/>
</dbReference>
<name>A0AB39UBW5_9BIFI</name>
<dbReference type="Pfam" id="PF00248">
    <property type="entry name" value="Aldo_ket_red"/>
    <property type="match status" value="1"/>
</dbReference>
<evidence type="ECO:0000313" key="3">
    <source>
        <dbReference type="EMBL" id="XDS48762.1"/>
    </source>
</evidence>